<proteinExistence type="predicted"/>
<dbReference type="EMBL" id="BHVO01000162">
    <property type="protein sequence ID" value="GCA72976.1"/>
    <property type="molecule type" value="Genomic_DNA"/>
</dbReference>
<dbReference type="Proteomes" id="UP000323569">
    <property type="component" value="Unassembled WGS sequence"/>
</dbReference>
<name>A0A5A5RKU9_MICAE</name>
<reference evidence="1 2" key="1">
    <citation type="submission" date="2018-09" db="EMBL/GenBank/DDBJ databases">
        <title>Evolutionary history of phycoerythrin pigmentation in the water bloom-forming cyanobacterium Microcystis aeruginosa.</title>
        <authorList>
            <person name="Tanabe Y."/>
            <person name="Tanabe Y."/>
            <person name="Yamaguchi H."/>
        </authorList>
    </citation>
    <scope>NUCLEOTIDE SEQUENCE [LARGE SCALE GENOMIC DNA]</scope>
    <source>
        <strain evidence="1 2">NIES-2519</strain>
    </source>
</reference>
<accession>A0A5A5RKU9</accession>
<organism evidence="1 2">
    <name type="scientific">Microcystis aeruginosa NIES-2519</name>
    <dbReference type="NCBI Taxonomy" id="2303981"/>
    <lineage>
        <taxon>Bacteria</taxon>
        <taxon>Bacillati</taxon>
        <taxon>Cyanobacteriota</taxon>
        <taxon>Cyanophyceae</taxon>
        <taxon>Oscillatoriophycideae</taxon>
        <taxon>Chroococcales</taxon>
        <taxon>Microcystaceae</taxon>
        <taxon>Microcystis</taxon>
    </lineage>
</organism>
<gene>
    <name evidence="1" type="ORF">MiYa_04534</name>
</gene>
<comment type="caution">
    <text evidence="1">The sequence shown here is derived from an EMBL/GenBank/DDBJ whole genome shotgun (WGS) entry which is preliminary data.</text>
</comment>
<protein>
    <submittedName>
        <fullName evidence="1">Uncharacterized protein</fullName>
    </submittedName>
</protein>
<sequence>MVKVHQRMEVVEMILSLEVVEINQEIVQVTLIPINKILLTIQKTITL</sequence>
<dbReference type="AlphaFoldDB" id="A0A5A5RKU9"/>
<evidence type="ECO:0000313" key="1">
    <source>
        <dbReference type="EMBL" id="GCA72976.1"/>
    </source>
</evidence>
<evidence type="ECO:0000313" key="2">
    <source>
        <dbReference type="Proteomes" id="UP000323569"/>
    </source>
</evidence>